<dbReference type="EMBL" id="CASHSV030000001">
    <property type="protein sequence ID" value="CAJ2630388.1"/>
    <property type="molecule type" value="Genomic_DNA"/>
</dbReference>
<comment type="caution">
    <text evidence="1">The sequence shown here is derived from an EMBL/GenBank/DDBJ whole genome shotgun (WGS) entry which is preliminary data.</text>
</comment>
<protein>
    <submittedName>
        <fullName evidence="1">Uncharacterized protein</fullName>
    </submittedName>
</protein>
<gene>
    <name evidence="1" type="ORF">MILVUS5_LOCUS2182</name>
</gene>
<proteinExistence type="predicted"/>
<organism evidence="1 2">
    <name type="scientific">Trifolium pratense</name>
    <name type="common">Red clover</name>
    <dbReference type="NCBI Taxonomy" id="57577"/>
    <lineage>
        <taxon>Eukaryota</taxon>
        <taxon>Viridiplantae</taxon>
        <taxon>Streptophyta</taxon>
        <taxon>Embryophyta</taxon>
        <taxon>Tracheophyta</taxon>
        <taxon>Spermatophyta</taxon>
        <taxon>Magnoliopsida</taxon>
        <taxon>eudicotyledons</taxon>
        <taxon>Gunneridae</taxon>
        <taxon>Pentapetalae</taxon>
        <taxon>rosids</taxon>
        <taxon>fabids</taxon>
        <taxon>Fabales</taxon>
        <taxon>Fabaceae</taxon>
        <taxon>Papilionoideae</taxon>
        <taxon>50 kb inversion clade</taxon>
        <taxon>NPAAA clade</taxon>
        <taxon>Hologalegina</taxon>
        <taxon>IRL clade</taxon>
        <taxon>Trifolieae</taxon>
        <taxon>Trifolium</taxon>
    </lineage>
</organism>
<name>A0ACB0IEQ8_TRIPR</name>
<keyword evidence="2" id="KW-1185">Reference proteome</keyword>
<dbReference type="Proteomes" id="UP001177021">
    <property type="component" value="Unassembled WGS sequence"/>
</dbReference>
<sequence length="364" mass="41511">MAWRCCLAGVSKRFYADSEFPVCRKIHPCLLSFKPVFTASIPPTRIRDIAHGNDIPHDLKQGGRSMIFSAPFSTGRVPQRTTYGGINCKRHYSHIPYNQYAAVFFGIAVACVTLFRIIRCRVVKYECEDDSLSPEKLRAEVDWRREGCMSAIDDQGSTKACWAHVATSAVESIVKIETDVLKKLSSQELIDCDPKNKGCQEGWVENAFDYIQREGVCMEKDYPYSPFNTPFIRMPCRVKKDYVKTFIGGYESIPYEEDFGAEERLKLVVRRQPVAVAVLVGKAFKNYKASDGIFQINVDFDHEELHSLLIVGFGQLKEKQYWLVRNSYGVSWGYKGYGLIERNCGLPEGRCGIAYRPFYPIFKV</sequence>
<evidence type="ECO:0000313" key="1">
    <source>
        <dbReference type="EMBL" id="CAJ2630388.1"/>
    </source>
</evidence>
<accession>A0ACB0IEQ8</accession>
<reference evidence="1" key="1">
    <citation type="submission" date="2023-10" db="EMBL/GenBank/DDBJ databases">
        <authorList>
            <person name="Rodriguez Cubillos JULIANA M."/>
            <person name="De Vega J."/>
        </authorList>
    </citation>
    <scope>NUCLEOTIDE SEQUENCE</scope>
</reference>
<evidence type="ECO:0000313" key="2">
    <source>
        <dbReference type="Proteomes" id="UP001177021"/>
    </source>
</evidence>